<dbReference type="Proteomes" id="UP001211907">
    <property type="component" value="Unassembled WGS sequence"/>
</dbReference>
<gene>
    <name evidence="5" type="primary">WDR89</name>
    <name evidence="5" type="ORF">HK100_004471</name>
</gene>
<accession>A0AAD5T729</accession>
<protein>
    <submittedName>
        <fullName evidence="5">WD repeat-containing protein 89</fullName>
    </submittedName>
</protein>
<keyword evidence="1 3" id="KW-0853">WD repeat</keyword>
<feature type="repeat" description="WD" evidence="3">
    <location>
        <begin position="172"/>
        <end position="206"/>
    </location>
</feature>
<evidence type="ECO:0000256" key="3">
    <source>
        <dbReference type="PROSITE-ProRule" id="PRU00221"/>
    </source>
</evidence>
<dbReference type="InterPro" id="IPR036322">
    <property type="entry name" value="WD40_repeat_dom_sf"/>
</dbReference>
<feature type="compositionally biased region" description="Pro residues" evidence="4">
    <location>
        <begin position="531"/>
        <end position="543"/>
    </location>
</feature>
<dbReference type="EMBL" id="JADGJH010000220">
    <property type="protein sequence ID" value="KAJ3133392.1"/>
    <property type="molecule type" value="Genomic_DNA"/>
</dbReference>
<feature type="compositionally biased region" description="Low complexity" evidence="4">
    <location>
        <begin position="680"/>
        <end position="689"/>
    </location>
</feature>
<dbReference type="PANTHER" id="PTHR22889">
    <property type="entry name" value="WD REPEAT-CONTAINING PROTEIN 89"/>
    <property type="match status" value="1"/>
</dbReference>
<dbReference type="Gene3D" id="2.130.10.10">
    <property type="entry name" value="YVTN repeat-like/Quinoprotein amine dehydrogenase"/>
    <property type="match status" value="2"/>
</dbReference>
<feature type="compositionally biased region" description="Low complexity" evidence="4">
    <location>
        <begin position="731"/>
        <end position="749"/>
    </location>
</feature>
<evidence type="ECO:0000313" key="5">
    <source>
        <dbReference type="EMBL" id="KAJ3133392.1"/>
    </source>
</evidence>
<dbReference type="InterPro" id="IPR001680">
    <property type="entry name" value="WD40_rpt"/>
</dbReference>
<sequence>MEAFRLAYQVQTDDYVTAMNTVNGGQSVATGSSGDAGTVRITDVTTQQLSRILNTGSAVGDLCGLHTRNNSHIATNNTVSENAGSNNAILFVAGRAGVVSVFDLRVDSSLTPSLVLPSFAAAPLVSLACNASGSVLAAGAELAEKAGPDGEDIASLLMWDIRNAAAPLAHFIDSHSDDITQLRFHPFKDELLISGSTDGLINLYELTPTLNEEDSLYQVIKANSINKLGFFGPQYEYIFAQTHIETFSLYKFENGDVVKEFGDCRRNVAGFSVGPIEYLVDSAYDENTGRLYIVAGRQDGNMAVLNVGLDDMELVYTLNGGHRDIVRCAYWDMDKHFIMSGGEDGKQVTNIGLPISATASSTNSTINGPAVLGGAITNPNIGAGAAATLAQQQQAAWQAYGAMQYQQQQQAAAMVAAVAAATGQQLHPQQQQQQQQQQQAAAWAAYFASQGMQAQQMQIMPAQQQQAPQQLANNSRPVAIAPPIHYTPHAAVPFQIPAAYAPHLTIPITAVPAVPVSVVASIPGAVGPSSIQPPQPAYPPPPQSAYADPRYAQAGHHAPSQSSGGRLDDPYASQQNHSSQPPPTWRHSRDDERFRAQDRDERYRNGDSYMGDRRGKRPRDDYDSRYVPRGASGSGGAYDRGGYDNRSGGYDRYDPSASRYVPPRGGDSFRGFSDSRGSHHSQYQHYSQYGPSRYDSRSGAGAPRDYRDSENSRVGGAGSSYGDRRRGGASAGNSSNAGGSYSQSHSHGGSNNGGVGNTYSSRESGSYVPGMNEIDIRRALEDPWARLVNVPPSATATATADSIAADSDRLADISSENTKDAEVTADISAISDDQETNTAAGVNNSIIEKSDEFQVEDEELEFIALDEDTINETEIDNYAKESEEQHIDATHTISTGNVTHAASVVVSNDGGKNYYGSSSGHSERKEGVSGNKNQIQDIHDEKKGDDDNEVMSQDEDISSDTPLEII</sequence>
<evidence type="ECO:0000313" key="6">
    <source>
        <dbReference type="Proteomes" id="UP001211907"/>
    </source>
</evidence>
<dbReference type="PROSITE" id="PS50082">
    <property type="entry name" value="WD_REPEATS_2"/>
    <property type="match status" value="1"/>
</dbReference>
<reference evidence="5" key="1">
    <citation type="submission" date="2020-05" db="EMBL/GenBank/DDBJ databases">
        <title>Phylogenomic resolution of chytrid fungi.</title>
        <authorList>
            <person name="Stajich J.E."/>
            <person name="Amses K."/>
            <person name="Simmons R."/>
            <person name="Seto K."/>
            <person name="Myers J."/>
            <person name="Bonds A."/>
            <person name="Quandt C.A."/>
            <person name="Barry K."/>
            <person name="Liu P."/>
            <person name="Grigoriev I."/>
            <person name="Longcore J.E."/>
            <person name="James T.Y."/>
        </authorList>
    </citation>
    <scope>NUCLEOTIDE SEQUENCE</scope>
    <source>
        <strain evidence="5">JEL0513</strain>
    </source>
</reference>
<keyword evidence="6" id="KW-1185">Reference proteome</keyword>
<name>A0AAD5T729_9FUNG</name>
<dbReference type="SUPFAM" id="SSF50978">
    <property type="entry name" value="WD40 repeat-like"/>
    <property type="match status" value="1"/>
</dbReference>
<feature type="compositionally biased region" description="Acidic residues" evidence="4">
    <location>
        <begin position="946"/>
        <end position="958"/>
    </location>
</feature>
<dbReference type="PANTHER" id="PTHR22889:SF0">
    <property type="entry name" value="WD REPEAT-CONTAINING PROTEIN 89"/>
    <property type="match status" value="1"/>
</dbReference>
<organism evidence="5 6">
    <name type="scientific">Physocladia obscura</name>
    <dbReference type="NCBI Taxonomy" id="109957"/>
    <lineage>
        <taxon>Eukaryota</taxon>
        <taxon>Fungi</taxon>
        <taxon>Fungi incertae sedis</taxon>
        <taxon>Chytridiomycota</taxon>
        <taxon>Chytridiomycota incertae sedis</taxon>
        <taxon>Chytridiomycetes</taxon>
        <taxon>Chytridiales</taxon>
        <taxon>Chytriomycetaceae</taxon>
        <taxon>Physocladia</taxon>
    </lineage>
</organism>
<evidence type="ECO:0000256" key="2">
    <source>
        <dbReference type="ARBA" id="ARBA00022737"/>
    </source>
</evidence>
<evidence type="ECO:0000256" key="4">
    <source>
        <dbReference type="SAM" id="MobiDB-lite"/>
    </source>
</evidence>
<keyword evidence="2" id="KW-0677">Repeat</keyword>
<proteinExistence type="predicted"/>
<dbReference type="InterPro" id="IPR015943">
    <property type="entry name" value="WD40/YVTN_repeat-like_dom_sf"/>
</dbReference>
<feature type="compositionally biased region" description="Basic and acidic residues" evidence="4">
    <location>
        <begin position="587"/>
        <end position="626"/>
    </location>
</feature>
<evidence type="ECO:0000256" key="1">
    <source>
        <dbReference type="ARBA" id="ARBA00022574"/>
    </source>
</evidence>
<dbReference type="SMART" id="SM00320">
    <property type="entry name" value="WD40"/>
    <property type="match status" value="3"/>
</dbReference>
<dbReference type="InterPro" id="IPR039328">
    <property type="entry name" value="WDR89"/>
</dbReference>
<dbReference type="Pfam" id="PF00400">
    <property type="entry name" value="WD40"/>
    <property type="match status" value="2"/>
</dbReference>
<comment type="caution">
    <text evidence="5">The sequence shown here is derived from an EMBL/GenBank/DDBJ whole genome shotgun (WGS) entry which is preliminary data.</text>
</comment>
<feature type="region of interest" description="Disordered" evidence="4">
    <location>
        <begin position="908"/>
        <end position="966"/>
    </location>
</feature>
<dbReference type="PROSITE" id="PS50294">
    <property type="entry name" value="WD_REPEATS_REGION"/>
    <property type="match status" value="1"/>
</dbReference>
<feature type="region of interest" description="Disordered" evidence="4">
    <location>
        <begin position="529"/>
        <end position="769"/>
    </location>
</feature>
<dbReference type="AlphaFoldDB" id="A0AAD5T729"/>